<protein>
    <recommendedName>
        <fullName evidence="4">HNH endonuclease</fullName>
    </recommendedName>
</protein>
<evidence type="ECO:0000313" key="2">
    <source>
        <dbReference type="EMBL" id="QJA78294.1"/>
    </source>
</evidence>
<evidence type="ECO:0000256" key="1">
    <source>
        <dbReference type="SAM" id="MobiDB-lite"/>
    </source>
</evidence>
<proteinExistence type="predicted"/>
<reference evidence="2" key="1">
    <citation type="submission" date="2020-03" db="EMBL/GenBank/DDBJ databases">
        <title>The deep terrestrial virosphere.</title>
        <authorList>
            <person name="Holmfeldt K."/>
            <person name="Nilsson E."/>
            <person name="Simone D."/>
            <person name="Lopez-Fernandez M."/>
            <person name="Wu X."/>
            <person name="de Brujin I."/>
            <person name="Lundin D."/>
            <person name="Andersson A."/>
            <person name="Bertilsson S."/>
            <person name="Dopson M."/>
        </authorList>
    </citation>
    <scope>NUCLEOTIDE SEQUENCE</scope>
    <source>
        <strain evidence="2">MM415A01090</strain>
        <strain evidence="3">MM415B02258</strain>
    </source>
</reference>
<feature type="region of interest" description="Disordered" evidence="1">
    <location>
        <begin position="1"/>
        <end position="22"/>
    </location>
</feature>
<dbReference type="EMBL" id="MT142330">
    <property type="protein sequence ID" value="QJA78294.1"/>
    <property type="molecule type" value="Genomic_DNA"/>
</dbReference>
<evidence type="ECO:0000313" key="3">
    <source>
        <dbReference type="EMBL" id="QJA85188.1"/>
    </source>
</evidence>
<sequence length="164" mass="19900">MAYKNLEDKKNYNKKWDRKNPEKRRAYCKQWREDNRDRYLKQRKEYYEKNKALMQEKGRLYYQEVKKIRRKKYPEKTKQQDRIAGLKRIAKLKQFIQQTKIDLGGKCLKCGYNKEPRILTFHHHNGNKVGNISEMKSLKKIRIEAAKCILLCPNCHALIHLNQC</sequence>
<organism evidence="2">
    <name type="scientific">viral metagenome</name>
    <dbReference type="NCBI Taxonomy" id="1070528"/>
    <lineage>
        <taxon>unclassified sequences</taxon>
        <taxon>metagenomes</taxon>
        <taxon>organismal metagenomes</taxon>
    </lineage>
</organism>
<dbReference type="AlphaFoldDB" id="A0A6M3K9A0"/>
<dbReference type="EMBL" id="MT142559">
    <property type="protein sequence ID" value="QJA85188.1"/>
    <property type="molecule type" value="Genomic_DNA"/>
</dbReference>
<evidence type="ECO:0008006" key="4">
    <source>
        <dbReference type="Google" id="ProtNLM"/>
    </source>
</evidence>
<name>A0A6M3K9A0_9ZZZZ</name>
<accession>A0A6M3K9A0</accession>
<gene>
    <name evidence="2" type="ORF">MM415A01090_0007</name>
    <name evidence="3" type="ORF">MM415B02258_0014</name>
</gene>